<evidence type="ECO:0000313" key="10">
    <source>
        <dbReference type="EMBL" id="MBP2067759.1"/>
    </source>
</evidence>
<dbReference type="AlphaFoldDB" id="A0A060ZLE4"/>
<evidence type="ECO:0000256" key="7">
    <source>
        <dbReference type="SAM" id="Phobius"/>
    </source>
</evidence>
<feature type="transmembrane region" description="Helical" evidence="7">
    <location>
        <begin position="20"/>
        <end position="37"/>
    </location>
</feature>
<keyword evidence="4 7" id="KW-1133">Transmembrane helix</keyword>
<evidence type="ECO:0000256" key="1">
    <source>
        <dbReference type="ARBA" id="ARBA00004651"/>
    </source>
</evidence>
<proteinExistence type="predicted"/>
<dbReference type="Gene3D" id="1.20.1250.20">
    <property type="entry name" value="MFS general substrate transporter like domains"/>
    <property type="match status" value="2"/>
</dbReference>
<name>A0A060ZLE4_9ACTN</name>
<keyword evidence="5 7" id="KW-0472">Membrane</keyword>
<feature type="transmembrane region" description="Helical" evidence="7">
    <location>
        <begin position="243"/>
        <end position="262"/>
    </location>
</feature>
<dbReference type="HOGENOM" id="CLU_000960_34_1_11"/>
<feature type="transmembrane region" description="Helical" evidence="7">
    <location>
        <begin position="323"/>
        <end position="347"/>
    </location>
</feature>
<dbReference type="RefSeq" id="WP_044570549.1">
    <property type="nucleotide sequence ID" value="NZ_BAABDR010000005.1"/>
</dbReference>
<evidence type="ECO:0000313" key="9">
    <source>
        <dbReference type="EMBL" id="CDR06915.1"/>
    </source>
</evidence>
<dbReference type="PANTHER" id="PTHR42718:SF9">
    <property type="entry name" value="MAJOR FACILITATOR SUPERFAMILY MULTIDRUG TRANSPORTER MFSC"/>
    <property type="match status" value="1"/>
</dbReference>
<dbReference type="InterPro" id="IPR011701">
    <property type="entry name" value="MFS"/>
</dbReference>
<dbReference type="EMBL" id="LK022848">
    <property type="protein sequence ID" value="CDR06915.1"/>
    <property type="molecule type" value="Genomic_DNA"/>
</dbReference>
<protein>
    <submittedName>
        <fullName evidence="9">Drug resistance efflux protein</fullName>
    </submittedName>
    <submittedName>
        <fullName evidence="10">MFS family permease</fullName>
    </submittedName>
</protein>
<evidence type="ECO:0000256" key="3">
    <source>
        <dbReference type="ARBA" id="ARBA00022692"/>
    </source>
</evidence>
<comment type="subcellular location">
    <subcellularLocation>
        <location evidence="1">Cell membrane</location>
        <topology evidence="1">Multi-pass membrane protein</topology>
    </subcellularLocation>
</comment>
<feature type="transmembrane region" description="Helical" evidence="7">
    <location>
        <begin position="379"/>
        <end position="402"/>
    </location>
</feature>
<dbReference type="GO" id="GO:0005886">
    <property type="term" value="C:plasma membrane"/>
    <property type="evidence" value="ECO:0007669"/>
    <property type="project" value="UniProtKB-SubCell"/>
</dbReference>
<dbReference type="Proteomes" id="UP000756710">
    <property type="component" value="Unassembled WGS sequence"/>
</dbReference>
<feature type="transmembrane region" description="Helical" evidence="7">
    <location>
        <begin position="423"/>
        <end position="442"/>
    </location>
</feature>
<feature type="transmembrane region" description="Helical" evidence="7">
    <location>
        <begin position="454"/>
        <end position="476"/>
    </location>
</feature>
<gene>
    <name evidence="10" type="ORF">J2Z30_008826</name>
    <name evidence="9" type="ORF">SIRAN3782</name>
</gene>
<evidence type="ECO:0000256" key="6">
    <source>
        <dbReference type="ARBA" id="ARBA00023251"/>
    </source>
</evidence>
<dbReference type="EMBL" id="JAGGLR010000033">
    <property type="protein sequence ID" value="MBP2067759.1"/>
    <property type="molecule type" value="Genomic_DNA"/>
</dbReference>
<reference evidence="10 11" key="2">
    <citation type="submission" date="2021-03" db="EMBL/GenBank/DDBJ databases">
        <title>Genomic Encyclopedia of Type Strains, Phase IV (KMG-IV): sequencing the most valuable type-strain genomes for metagenomic binning, comparative biology and taxonomic classification.</title>
        <authorList>
            <person name="Goeker M."/>
        </authorList>
    </citation>
    <scope>NUCLEOTIDE SEQUENCE [LARGE SCALE GENOMIC DNA]</scope>
    <source>
        <strain evidence="10 11">DSM 41954</strain>
    </source>
</reference>
<dbReference type="PROSITE" id="PS50850">
    <property type="entry name" value="MFS"/>
    <property type="match status" value="1"/>
</dbReference>
<evidence type="ECO:0000256" key="2">
    <source>
        <dbReference type="ARBA" id="ARBA00022448"/>
    </source>
</evidence>
<feature type="transmembrane region" description="Helical" evidence="7">
    <location>
        <begin position="213"/>
        <end position="237"/>
    </location>
</feature>
<dbReference type="SUPFAM" id="SSF103473">
    <property type="entry name" value="MFS general substrate transporter"/>
    <property type="match status" value="1"/>
</dbReference>
<feature type="transmembrane region" description="Helical" evidence="7">
    <location>
        <begin position="147"/>
        <end position="169"/>
    </location>
</feature>
<evidence type="ECO:0000313" key="11">
    <source>
        <dbReference type="Proteomes" id="UP000756710"/>
    </source>
</evidence>
<dbReference type="GO" id="GO:0022857">
    <property type="term" value="F:transmembrane transporter activity"/>
    <property type="evidence" value="ECO:0007669"/>
    <property type="project" value="InterPro"/>
</dbReference>
<dbReference type="GO" id="GO:0046677">
    <property type="term" value="P:response to antibiotic"/>
    <property type="evidence" value="ECO:0007669"/>
    <property type="project" value="UniProtKB-KW"/>
</dbReference>
<keyword evidence="11" id="KW-1185">Reference proteome</keyword>
<reference evidence="9" key="1">
    <citation type="submission" date="2014-05" db="EMBL/GenBank/DDBJ databases">
        <authorList>
            <person name="Horn Fabian"/>
        </authorList>
    </citation>
    <scope>NUCLEOTIDE SEQUENCE</scope>
</reference>
<sequence length="497" mass="51537">MAADTHSAAAPPPGLVVSRLAKVIGLLVFTELVYGIMRGFYSPIITDVADHLGISDGEFNWFETTQHGTAALMVLAFSRLGDIRGHKRVLIWTTSLTAVGSWILVFAPSFTTFLVGYALQGACAVWLPIEIAIIYRRTAGSEHQHRLSRHAAGFLVGAFYISIIAGSVSSGALAGAMPLPVLLSIPAVLTTACIIVVRFGIESDEPTAPAARPDWVGLGLLAASLASFLAGMVFLHLQGATSPLAWLLVIACLLIQIPFVRYEARQREPVIDVRLLKIRAQWPVQLAALLFGIAVLGAEIPLVTFARTDPDVAGYGLGAGAQFVSVAIGTHVIFIAIGAVVFPFVAGLIGARRAVVSAAFVGATGFGLWLPFHDSPGQALVNLVFTGLGSGAVMAAFPALAAAAAPPDRTGFATGMTNAAKTIGGTIATSVFAIVLSATGSLEGLKEGYAPLSGYLTVWTTCGVAALLAGLTLLLLPRSAGDEPATTDSAVSRSGAR</sequence>
<dbReference type="InterPro" id="IPR036259">
    <property type="entry name" value="MFS_trans_sf"/>
</dbReference>
<keyword evidence="2" id="KW-0813">Transport</keyword>
<accession>A0A060ZLE4</accession>
<evidence type="ECO:0000256" key="5">
    <source>
        <dbReference type="ARBA" id="ARBA00023136"/>
    </source>
</evidence>
<dbReference type="PANTHER" id="PTHR42718">
    <property type="entry name" value="MAJOR FACILITATOR SUPERFAMILY MULTIDRUG TRANSPORTER MFSC"/>
    <property type="match status" value="1"/>
</dbReference>
<feature type="transmembrane region" description="Helical" evidence="7">
    <location>
        <begin position="113"/>
        <end position="135"/>
    </location>
</feature>
<dbReference type="Pfam" id="PF07690">
    <property type="entry name" value="MFS_1"/>
    <property type="match status" value="2"/>
</dbReference>
<feature type="transmembrane region" description="Helical" evidence="7">
    <location>
        <begin position="354"/>
        <end position="373"/>
    </location>
</feature>
<dbReference type="InterPro" id="IPR020846">
    <property type="entry name" value="MFS_dom"/>
</dbReference>
<keyword evidence="3 7" id="KW-0812">Transmembrane</keyword>
<feature type="domain" description="Major facilitator superfamily (MFS) profile" evidence="8">
    <location>
        <begin position="285"/>
        <end position="497"/>
    </location>
</feature>
<feature type="transmembrane region" description="Helical" evidence="7">
    <location>
        <begin position="89"/>
        <end position="107"/>
    </location>
</feature>
<organism evidence="9">
    <name type="scientific">Streptomyces iranensis</name>
    <dbReference type="NCBI Taxonomy" id="576784"/>
    <lineage>
        <taxon>Bacteria</taxon>
        <taxon>Bacillati</taxon>
        <taxon>Actinomycetota</taxon>
        <taxon>Actinomycetes</taxon>
        <taxon>Kitasatosporales</taxon>
        <taxon>Streptomycetaceae</taxon>
        <taxon>Streptomyces</taxon>
        <taxon>Streptomyces violaceusniger group</taxon>
    </lineage>
</organism>
<evidence type="ECO:0000259" key="8">
    <source>
        <dbReference type="PROSITE" id="PS50850"/>
    </source>
</evidence>
<keyword evidence="6" id="KW-0046">Antibiotic resistance</keyword>
<evidence type="ECO:0000256" key="4">
    <source>
        <dbReference type="ARBA" id="ARBA00022989"/>
    </source>
</evidence>
<feature type="transmembrane region" description="Helical" evidence="7">
    <location>
        <begin position="181"/>
        <end position="201"/>
    </location>
</feature>
<feature type="transmembrane region" description="Helical" evidence="7">
    <location>
        <begin position="282"/>
        <end position="303"/>
    </location>
</feature>